<evidence type="ECO:0000259" key="1">
    <source>
        <dbReference type="SMART" id="SM01321"/>
    </source>
</evidence>
<name>A0A4P6ZCM9_9FLAO</name>
<dbReference type="Gene3D" id="3.30.70.1290">
    <property type="entry name" value="Transposase IS200-like"/>
    <property type="match status" value="1"/>
</dbReference>
<dbReference type="OrthoDB" id="9788881at2"/>
<organism evidence="2 3">
    <name type="scientific">Chryseobacterium salivictor</name>
    <dbReference type="NCBI Taxonomy" id="2547600"/>
    <lineage>
        <taxon>Bacteria</taxon>
        <taxon>Pseudomonadati</taxon>
        <taxon>Bacteroidota</taxon>
        <taxon>Flavobacteriia</taxon>
        <taxon>Flavobacteriales</taxon>
        <taxon>Weeksellaceae</taxon>
        <taxon>Chryseobacterium group</taxon>
        <taxon>Chryseobacterium</taxon>
    </lineage>
</organism>
<dbReference type="PANTHER" id="PTHR34322:SF2">
    <property type="entry name" value="TRANSPOSASE IS200-LIKE DOMAIN-CONTAINING PROTEIN"/>
    <property type="match status" value="1"/>
</dbReference>
<dbReference type="InterPro" id="IPR002686">
    <property type="entry name" value="Transposase_17"/>
</dbReference>
<proteinExistence type="predicted"/>
<dbReference type="GO" id="GO:0004803">
    <property type="term" value="F:transposase activity"/>
    <property type="evidence" value="ECO:0007669"/>
    <property type="project" value="InterPro"/>
</dbReference>
<accession>A0A4P6ZCM9</accession>
<sequence>MKIDNLEEGFFYHIYNRGNNSENIFIEEQNYAYFTKLMHRYVLPIADVYAYCLMKNHFHFLLRIKEKSSVKEHELKYTTVIKPKIISASRQLSHFFNAYSQAVNKKYERTGSLFEKPFERKRIEDEAYLKRLVVYIHSNPINHGFCEKVKDYKWSSFNAIISENSTKIMREEVIELFGGKENFIFCHENLNDEDLIF</sequence>
<keyword evidence="3" id="KW-1185">Reference proteome</keyword>
<dbReference type="AlphaFoldDB" id="A0A4P6ZCM9"/>
<dbReference type="EMBL" id="CP037954">
    <property type="protein sequence ID" value="QBO57092.1"/>
    <property type="molecule type" value="Genomic_DNA"/>
</dbReference>
<dbReference type="GO" id="GO:0003677">
    <property type="term" value="F:DNA binding"/>
    <property type="evidence" value="ECO:0007669"/>
    <property type="project" value="InterPro"/>
</dbReference>
<dbReference type="KEGG" id="csal:NBC122_00237"/>
<dbReference type="GO" id="GO:0006313">
    <property type="term" value="P:DNA transposition"/>
    <property type="evidence" value="ECO:0007669"/>
    <property type="project" value="InterPro"/>
</dbReference>
<protein>
    <recommendedName>
        <fullName evidence="1">Transposase IS200-like domain-containing protein</fullName>
    </recommendedName>
</protein>
<gene>
    <name evidence="2" type="ORF">NBC122_00237</name>
</gene>
<dbReference type="SUPFAM" id="SSF143422">
    <property type="entry name" value="Transposase IS200-like"/>
    <property type="match status" value="1"/>
</dbReference>
<dbReference type="SMART" id="SM01321">
    <property type="entry name" value="Y1_Tnp"/>
    <property type="match status" value="1"/>
</dbReference>
<dbReference type="RefSeq" id="WP_133438624.1">
    <property type="nucleotide sequence ID" value="NZ_CP037954.1"/>
</dbReference>
<dbReference type="PANTHER" id="PTHR34322">
    <property type="entry name" value="TRANSPOSASE, Y1_TNP DOMAIN-CONTAINING"/>
    <property type="match status" value="1"/>
</dbReference>
<evidence type="ECO:0000313" key="2">
    <source>
        <dbReference type="EMBL" id="QBO57092.1"/>
    </source>
</evidence>
<evidence type="ECO:0000313" key="3">
    <source>
        <dbReference type="Proteomes" id="UP000294419"/>
    </source>
</evidence>
<dbReference type="InterPro" id="IPR036515">
    <property type="entry name" value="Transposase_17_sf"/>
</dbReference>
<dbReference type="Proteomes" id="UP000294419">
    <property type="component" value="Chromosome"/>
</dbReference>
<reference evidence="2 3" key="1">
    <citation type="submission" date="2019-03" db="EMBL/GenBank/DDBJ databases">
        <authorList>
            <person name="Kim H."/>
            <person name="Yu S.-M."/>
        </authorList>
    </citation>
    <scope>NUCLEOTIDE SEQUENCE [LARGE SCALE GENOMIC DNA]</scope>
    <source>
        <strain evidence="2 3">NBC122</strain>
    </source>
</reference>
<feature type="domain" description="Transposase IS200-like" evidence="1">
    <location>
        <begin position="7"/>
        <end position="139"/>
    </location>
</feature>